<feature type="non-terminal residue" evidence="2">
    <location>
        <position position="1"/>
    </location>
</feature>
<keyword evidence="1" id="KW-1133">Transmembrane helix</keyword>
<keyword evidence="1" id="KW-0472">Membrane</keyword>
<comment type="caution">
    <text evidence="2">The sequence shown here is derived from an EMBL/GenBank/DDBJ whole genome shotgun (WGS) entry which is preliminary data.</text>
</comment>
<proteinExistence type="predicted"/>
<accession>A0AAW9EEE4</accession>
<dbReference type="AlphaFoldDB" id="A0AAW9EEE4"/>
<evidence type="ECO:0000256" key="1">
    <source>
        <dbReference type="SAM" id="Phobius"/>
    </source>
</evidence>
<protein>
    <recommendedName>
        <fullName evidence="4">Transposase</fullName>
    </recommendedName>
</protein>
<gene>
    <name evidence="2" type="ORF">SJ059_29705</name>
</gene>
<dbReference type="EMBL" id="JAWZZT010001107">
    <property type="protein sequence ID" value="MDX7018605.1"/>
    <property type="molecule type" value="Genomic_DNA"/>
</dbReference>
<dbReference type="Proteomes" id="UP001279012">
    <property type="component" value="Unassembled WGS sequence"/>
</dbReference>
<keyword evidence="1" id="KW-0812">Transmembrane</keyword>
<feature type="transmembrane region" description="Helical" evidence="1">
    <location>
        <begin position="12"/>
        <end position="31"/>
    </location>
</feature>
<evidence type="ECO:0000313" key="3">
    <source>
        <dbReference type="Proteomes" id="UP001279012"/>
    </source>
</evidence>
<evidence type="ECO:0008006" key="4">
    <source>
        <dbReference type="Google" id="ProtNLM"/>
    </source>
</evidence>
<organism evidence="2 3">
    <name type="scientific">Klebsiella aerogenes</name>
    <name type="common">Enterobacter aerogenes</name>
    <dbReference type="NCBI Taxonomy" id="548"/>
    <lineage>
        <taxon>Bacteria</taxon>
        <taxon>Pseudomonadati</taxon>
        <taxon>Pseudomonadota</taxon>
        <taxon>Gammaproteobacteria</taxon>
        <taxon>Enterobacterales</taxon>
        <taxon>Enterobacteriaceae</taxon>
        <taxon>Klebsiella/Raoultella group</taxon>
        <taxon>Klebsiella</taxon>
    </lineage>
</organism>
<reference evidence="2" key="1">
    <citation type="submission" date="2023-11" db="EMBL/GenBank/DDBJ databases">
        <title>Detection of rare carbapenemases in Enterobacterales - comparison of two colorimetric and two CIM-based carbapenemase assays.</title>
        <authorList>
            <person name="Schaffarczyk L."/>
            <person name="Noster J."/>
            <person name="Stelzer Y."/>
            <person name="Sattler J."/>
            <person name="Gatermann S."/>
            <person name="Hamprecht A."/>
        </authorList>
    </citation>
    <scope>NUCLEOTIDE SEQUENCE</scope>
    <source>
        <strain evidence="2">CIM-Cont-037</strain>
    </source>
</reference>
<sequence length="72" mass="8158">TIVIANPIVTQIFKYSFVVMCFLLLKCLHIIDKHLLIIKQNILNPVFILHNMVFLAAGKTNDRQRGGGVKSH</sequence>
<name>A0AAW9EEE4_KLEAE</name>
<evidence type="ECO:0000313" key="2">
    <source>
        <dbReference type="EMBL" id="MDX7018605.1"/>
    </source>
</evidence>